<evidence type="ECO:0000313" key="2">
    <source>
        <dbReference type="Proteomes" id="UP000079169"/>
    </source>
</evidence>
<dbReference type="Pfam" id="PF23713">
    <property type="entry name" value="WHD_Egal"/>
    <property type="match status" value="2"/>
</dbReference>
<feature type="domain" description="Egal-1 winged helix" evidence="1">
    <location>
        <begin position="106"/>
        <end position="173"/>
    </location>
</feature>
<dbReference type="AlphaFoldDB" id="A0A3Q0IJ31"/>
<protein>
    <submittedName>
        <fullName evidence="3">Egalitarian protein homolog</fullName>
    </submittedName>
</protein>
<dbReference type="PaxDb" id="121845-A0A3Q0IJ31"/>
<evidence type="ECO:0000313" key="3">
    <source>
        <dbReference type="RefSeq" id="XP_026676177.1"/>
    </source>
</evidence>
<evidence type="ECO:0000259" key="1">
    <source>
        <dbReference type="Pfam" id="PF23713"/>
    </source>
</evidence>
<dbReference type="PANTHER" id="PTHR46814:SF1">
    <property type="entry name" value="EGALITARIAN, ISOFORM B"/>
    <property type="match status" value="1"/>
</dbReference>
<feature type="domain" description="Egal-1 winged helix" evidence="1">
    <location>
        <begin position="13"/>
        <end position="76"/>
    </location>
</feature>
<dbReference type="PANTHER" id="PTHR46814">
    <property type="entry name" value="EGALITARIAN, ISOFORM B"/>
    <property type="match status" value="1"/>
</dbReference>
<keyword evidence="2" id="KW-1185">Reference proteome</keyword>
<dbReference type="RefSeq" id="XP_026676177.1">
    <property type="nucleotide sequence ID" value="XM_026820376.1"/>
</dbReference>
<name>A0A3Q0IJ31_DIACI</name>
<accession>A0A3Q0IJ31</accession>
<dbReference type="GeneID" id="113465669"/>
<sequence>MDSSEYEKVRNLTLLFFYERLLDKGGPRTLHDLSCQFGAKGFTKEMRQIAGGSQSGLKKFLAQYPSLFMVDGDHVYDAYEMGTLSNDSNSSNNSLKQPGGKRDYAKEAVEYFTSKLLQYGADIEVPIKSLLGHRSQASPEVRHISGQHIREFKEFLMRFPETFHITDDNIILTAYAGKERKPFHEIQEKLIDFESKDKLIDYFQQAIKSKGLVLVEQLFHYDQKQLNNQYK</sequence>
<dbReference type="InterPro" id="IPR056589">
    <property type="entry name" value="WH_Egal-1"/>
</dbReference>
<organism evidence="2 3">
    <name type="scientific">Diaphorina citri</name>
    <name type="common">Asian citrus psyllid</name>
    <dbReference type="NCBI Taxonomy" id="121845"/>
    <lineage>
        <taxon>Eukaryota</taxon>
        <taxon>Metazoa</taxon>
        <taxon>Ecdysozoa</taxon>
        <taxon>Arthropoda</taxon>
        <taxon>Hexapoda</taxon>
        <taxon>Insecta</taxon>
        <taxon>Pterygota</taxon>
        <taxon>Neoptera</taxon>
        <taxon>Paraneoptera</taxon>
        <taxon>Hemiptera</taxon>
        <taxon>Sternorrhyncha</taxon>
        <taxon>Psylloidea</taxon>
        <taxon>Psyllidae</taxon>
        <taxon>Diaphorininae</taxon>
        <taxon>Diaphorina</taxon>
    </lineage>
</organism>
<dbReference type="KEGG" id="dci:113465669"/>
<dbReference type="Proteomes" id="UP000079169">
    <property type="component" value="Unplaced"/>
</dbReference>
<gene>
    <name evidence="3" type="primary">LOC113465669</name>
</gene>
<reference evidence="3" key="1">
    <citation type="submission" date="2025-08" db="UniProtKB">
        <authorList>
            <consortium name="RefSeq"/>
        </authorList>
    </citation>
    <scope>IDENTIFICATION</scope>
</reference>
<dbReference type="STRING" id="121845.A0A3Q0IJ31"/>
<proteinExistence type="predicted"/>